<evidence type="ECO:0000313" key="1">
    <source>
        <dbReference type="EMBL" id="QGT16276.1"/>
    </source>
</evidence>
<sequence>MPKKVSRKAERHAAIVKNLQSNIYEDRNPSITAGRRLAVERWVRTYIRHVEYLEDGELQFLYNVFRDENCWLGARLNNTMLGQKLTEEKVSEIENPFSRYDMACRYCIVDEIQKFFDEQFDSYKQGFSSGLDDDSKPVTDEYIRKELLDYMESQDPVLSFWINKDSGKFQNPQNNEECFQRALELEWSEGLDYFSHRLRQQGKDSTNLLIKTITELSGAQTKESIAAILDFCLRNIGNKNPLLDELSRKDRGVYSLFRILVRWSFFDTIQDIIPIFKDKMLEGKMLSPQDYALLLSLLSDKVIESPTLGSQARKIMMNLIKCGNFSIQEGKEEKAAVFFCGGIVPIDHALSGLIIDWVNDNETDSTRDVKKDEILEILQFAKKFCSDTDFGNFKKSIVNNLNMVSRHGMKDDVNYDKFAEKLFSELEKKVSPYSQGGDFCSSGSPKSVLGGAGVSGFSYHRK</sequence>
<dbReference type="Proteomes" id="UP000422744">
    <property type="component" value="Chromosome"/>
</dbReference>
<dbReference type="RefSeq" id="WP_155968912.1">
    <property type="nucleotide sequence ID" value="NZ_CP037426.1"/>
</dbReference>
<dbReference type="EMBL" id="CP037426">
    <property type="protein sequence ID" value="QGT16276.1"/>
    <property type="molecule type" value="Genomic_DNA"/>
</dbReference>
<gene>
    <name evidence="1" type="ORF">E0495_03280</name>
</gene>
<name>A0A6I6CKW6_WOLPI</name>
<proteinExistence type="predicted"/>
<accession>A0A6I6CKW6</accession>
<organism evidence="1 2">
    <name type="scientific">Wolbachia pipientis</name>
    <dbReference type="NCBI Taxonomy" id="955"/>
    <lineage>
        <taxon>Bacteria</taxon>
        <taxon>Pseudomonadati</taxon>
        <taxon>Pseudomonadota</taxon>
        <taxon>Alphaproteobacteria</taxon>
        <taxon>Rickettsiales</taxon>
        <taxon>Anaplasmataceae</taxon>
        <taxon>Wolbachieae</taxon>
        <taxon>Wolbachia</taxon>
    </lineage>
</organism>
<protein>
    <recommendedName>
        <fullName evidence="3">Cytoplasmic incompatibility factor CifA</fullName>
    </recommendedName>
</protein>
<reference evidence="1 2" key="1">
    <citation type="submission" date="2019-03" db="EMBL/GenBank/DDBJ databases">
        <title>Wolbachia endosymbiont of Haematobia irritans wIrr.</title>
        <authorList>
            <person name="Parry R.H."/>
            <person name="Asgari S."/>
        </authorList>
    </citation>
    <scope>NUCLEOTIDE SEQUENCE [LARGE SCALE GENOMIC DNA]</scope>
    <source>
        <strain evidence="2">wIrr</strain>
    </source>
</reference>
<dbReference type="AlphaFoldDB" id="A0A6I6CKW6"/>
<evidence type="ECO:0008006" key="3">
    <source>
        <dbReference type="Google" id="ProtNLM"/>
    </source>
</evidence>
<evidence type="ECO:0000313" key="2">
    <source>
        <dbReference type="Proteomes" id="UP000422744"/>
    </source>
</evidence>